<dbReference type="AlphaFoldDB" id="A0A137P5X5"/>
<dbReference type="SUPFAM" id="SSF56801">
    <property type="entry name" value="Acetyl-CoA synthetase-like"/>
    <property type="match status" value="1"/>
</dbReference>
<dbReference type="InterPro" id="IPR020845">
    <property type="entry name" value="AMP-binding_CS"/>
</dbReference>
<evidence type="ECO:0000256" key="5">
    <source>
        <dbReference type="ARBA" id="ARBA00036813"/>
    </source>
</evidence>
<proteinExistence type="inferred from homology"/>
<dbReference type="Gene3D" id="3.40.50.12780">
    <property type="entry name" value="N-terminal domain of ligase-like"/>
    <property type="match status" value="1"/>
</dbReference>
<sequence>MHLLHTTGQTTEQESCIYRSSKTTELVTTAGENIDTVYALVQKSIQDHRDVETCGHRDVIATISEEKEIETVVDGVPQKVKKTWNYYQLADYDWWTYAQMGEILDNVGSGLIETGLQTGDKLGIFAPTNRYWKAMALGSYNQNLSVVTVYDTLGPDGLTHALKECDITCLYTSFDLLGVVAKILNNVEQLKTVIYHGKVDEAKLEKYKKDLSSINLLSFDELVDLGKKNPRAHVPPKKEDLACIMYTSGTTGNPKGVMITHENITASAAGILPVIRQLVDPGCTLISFLPMAHILAFAVDVTATYYGVIVGYATPRTLTDASVRNCVGDFRALKPDYVIGVPQIYDTIRKGVLTQVNKASPVAQFVFHQVLALKKLLRSYNLPHNFLDFVFKQVREQTGGNLKIMVSGGAPLSKAAQEFMDNAICSTLQGYGLTETCGLSFVCTPEILEYGKVGQPSYANEFKLVAVSEMGYKPTNSPPQGELWIRGGAVSVGYYKNEKATKEAFTEDGWFMTGDIVELDEAGSMSIIDRKKNLVKLSNGEYIALEKCESIYRNSLIAQHICVFANSEKSKPIAVIHSPLSAVNTLLQQKGIDKINSLEGINDNKPALDAMLQDLLATGKKNGLKGTELVAQVVVTEEDWTSENGILTAAQKVKRKELENLYKSEIEAAFSKV</sequence>
<dbReference type="PANTHER" id="PTHR43272:SF83">
    <property type="entry name" value="ACYL-COA SYNTHETASE LONG-CHAIN, ISOFORM J"/>
    <property type="match status" value="1"/>
</dbReference>
<dbReference type="Pfam" id="PF00501">
    <property type="entry name" value="AMP-binding"/>
    <property type="match status" value="1"/>
</dbReference>
<dbReference type="GO" id="GO:0005783">
    <property type="term" value="C:endoplasmic reticulum"/>
    <property type="evidence" value="ECO:0007669"/>
    <property type="project" value="TreeGrafter"/>
</dbReference>
<evidence type="ECO:0000313" key="8">
    <source>
        <dbReference type="Proteomes" id="UP000070444"/>
    </source>
</evidence>
<comment type="similarity">
    <text evidence="1">Belongs to the ATP-dependent AMP-binding enzyme family.</text>
</comment>
<dbReference type="GO" id="GO:0005886">
    <property type="term" value="C:plasma membrane"/>
    <property type="evidence" value="ECO:0007669"/>
    <property type="project" value="TreeGrafter"/>
</dbReference>
<evidence type="ECO:0000313" key="7">
    <source>
        <dbReference type="EMBL" id="KXN70331.1"/>
    </source>
</evidence>
<comment type="catalytic activity">
    <reaction evidence="5">
        <text>a long-chain fatty acid + ATP + CoA = a long-chain fatty acyl-CoA + AMP + diphosphate</text>
        <dbReference type="Rhea" id="RHEA:15421"/>
        <dbReference type="ChEBI" id="CHEBI:30616"/>
        <dbReference type="ChEBI" id="CHEBI:33019"/>
        <dbReference type="ChEBI" id="CHEBI:57287"/>
        <dbReference type="ChEBI" id="CHEBI:57560"/>
        <dbReference type="ChEBI" id="CHEBI:83139"/>
        <dbReference type="ChEBI" id="CHEBI:456215"/>
        <dbReference type="EC" id="6.2.1.3"/>
    </reaction>
</comment>
<dbReference type="GO" id="GO:0005811">
    <property type="term" value="C:lipid droplet"/>
    <property type="evidence" value="ECO:0007669"/>
    <property type="project" value="TreeGrafter"/>
</dbReference>
<evidence type="ECO:0000259" key="6">
    <source>
        <dbReference type="Pfam" id="PF00501"/>
    </source>
</evidence>
<evidence type="ECO:0000256" key="4">
    <source>
        <dbReference type="ARBA" id="ARBA00022840"/>
    </source>
</evidence>
<dbReference type="InterPro" id="IPR042099">
    <property type="entry name" value="ANL_N_sf"/>
</dbReference>
<evidence type="ECO:0000256" key="3">
    <source>
        <dbReference type="ARBA" id="ARBA00022741"/>
    </source>
</evidence>
<dbReference type="Proteomes" id="UP000070444">
    <property type="component" value="Unassembled WGS sequence"/>
</dbReference>
<dbReference type="GO" id="GO:0005524">
    <property type="term" value="F:ATP binding"/>
    <property type="evidence" value="ECO:0007669"/>
    <property type="project" value="UniProtKB-KW"/>
</dbReference>
<dbReference type="PROSITE" id="PS00455">
    <property type="entry name" value="AMP_BINDING"/>
    <property type="match status" value="1"/>
</dbReference>
<evidence type="ECO:0000256" key="2">
    <source>
        <dbReference type="ARBA" id="ARBA00022598"/>
    </source>
</evidence>
<organism evidence="7 8">
    <name type="scientific">Conidiobolus coronatus (strain ATCC 28846 / CBS 209.66 / NRRL 28638)</name>
    <name type="common">Delacroixia coronata</name>
    <dbReference type="NCBI Taxonomy" id="796925"/>
    <lineage>
        <taxon>Eukaryota</taxon>
        <taxon>Fungi</taxon>
        <taxon>Fungi incertae sedis</taxon>
        <taxon>Zoopagomycota</taxon>
        <taxon>Entomophthoromycotina</taxon>
        <taxon>Entomophthoromycetes</taxon>
        <taxon>Entomophthorales</taxon>
        <taxon>Ancylistaceae</taxon>
        <taxon>Conidiobolus</taxon>
    </lineage>
</organism>
<protein>
    <submittedName>
        <fullName evidence="7">Acetyl-CoA synthetase-like protein</fullName>
    </submittedName>
</protein>
<dbReference type="OMA" id="KIFQWAA"/>
<dbReference type="EMBL" id="KQ964505">
    <property type="protein sequence ID" value="KXN70331.1"/>
    <property type="molecule type" value="Genomic_DNA"/>
</dbReference>
<dbReference type="PRINTS" id="PR00154">
    <property type="entry name" value="AMPBINDING"/>
</dbReference>
<keyword evidence="4" id="KW-0067">ATP-binding</keyword>
<feature type="domain" description="AMP-dependent synthetase/ligase" evidence="6">
    <location>
        <begin position="87"/>
        <end position="495"/>
    </location>
</feature>
<reference evidence="7 8" key="1">
    <citation type="journal article" date="2015" name="Genome Biol. Evol.">
        <title>Phylogenomic analyses indicate that early fungi evolved digesting cell walls of algal ancestors of land plants.</title>
        <authorList>
            <person name="Chang Y."/>
            <person name="Wang S."/>
            <person name="Sekimoto S."/>
            <person name="Aerts A.L."/>
            <person name="Choi C."/>
            <person name="Clum A."/>
            <person name="LaButti K.M."/>
            <person name="Lindquist E.A."/>
            <person name="Yee Ngan C."/>
            <person name="Ohm R.A."/>
            <person name="Salamov A.A."/>
            <person name="Grigoriev I.V."/>
            <person name="Spatafora J.W."/>
            <person name="Berbee M.L."/>
        </authorList>
    </citation>
    <scope>NUCLEOTIDE SEQUENCE [LARGE SCALE GENOMIC DNA]</scope>
    <source>
        <strain evidence="7 8">NRRL 28638</strain>
    </source>
</reference>
<dbReference type="InterPro" id="IPR000873">
    <property type="entry name" value="AMP-dep_synth/lig_dom"/>
</dbReference>
<dbReference type="GO" id="GO:0035336">
    <property type="term" value="P:long-chain fatty-acyl-CoA metabolic process"/>
    <property type="evidence" value="ECO:0007669"/>
    <property type="project" value="TreeGrafter"/>
</dbReference>
<dbReference type="STRING" id="796925.A0A137P5X5"/>
<dbReference type="PANTHER" id="PTHR43272">
    <property type="entry name" value="LONG-CHAIN-FATTY-ACID--COA LIGASE"/>
    <property type="match status" value="1"/>
</dbReference>
<gene>
    <name evidence="7" type="ORF">CONCODRAFT_7086</name>
</gene>
<evidence type="ECO:0000256" key="1">
    <source>
        <dbReference type="ARBA" id="ARBA00006432"/>
    </source>
</evidence>
<dbReference type="OrthoDB" id="1700726at2759"/>
<dbReference type="GO" id="GO:0004467">
    <property type="term" value="F:long-chain fatty acid-CoA ligase activity"/>
    <property type="evidence" value="ECO:0007669"/>
    <property type="project" value="UniProtKB-EC"/>
</dbReference>
<name>A0A137P5X5_CONC2</name>
<keyword evidence="3" id="KW-0547">Nucleotide-binding</keyword>
<keyword evidence="2" id="KW-0436">Ligase</keyword>
<keyword evidence="8" id="KW-1185">Reference proteome</keyword>
<dbReference type="InterPro" id="IPR020459">
    <property type="entry name" value="AMP-binding"/>
</dbReference>
<accession>A0A137P5X5</accession>